<dbReference type="GO" id="GO:0005525">
    <property type="term" value="F:GTP binding"/>
    <property type="evidence" value="ECO:0007669"/>
    <property type="project" value="UniProtKB-KW"/>
</dbReference>
<keyword evidence="12" id="KW-0342">GTP-binding</keyword>
<comment type="catalytic activity">
    <reaction evidence="13">
        <text>GTP + 4 H2O = 2,5-diamino-6-hydroxy-4-(5-phosphoribosylamino)-pyrimidine + formate + 2 phosphate + 3 H(+)</text>
        <dbReference type="Rhea" id="RHEA:23704"/>
        <dbReference type="ChEBI" id="CHEBI:15377"/>
        <dbReference type="ChEBI" id="CHEBI:15378"/>
        <dbReference type="ChEBI" id="CHEBI:15740"/>
        <dbReference type="ChEBI" id="CHEBI:37565"/>
        <dbReference type="ChEBI" id="CHEBI:43474"/>
        <dbReference type="ChEBI" id="CHEBI:58614"/>
        <dbReference type="EC" id="3.5.4.25"/>
    </reaction>
</comment>
<gene>
    <name evidence="15" type="ORF">ABR61_03775</name>
</gene>
<sequence length="402" mass="44154">MSLSIDKALDVFRDGGFVIVTDDVDRENEGDLFLLASAATTEKIGFMIRYTSGVICVAMTEERSRQLHLPLMVKQNQDTKRTAFTVTVDAKHEITTGISAKERANTIRALADLTSTAEDFIRPGHIFPLVAHEGGLAARRGHTEAIVEMCKLVGENHVGVISELVNEDGSMMRGENLIKFASEQNIPILSIAQLLKTLDVTNTVNSPKEINLNWAELPRSSSGQIEKWQITTFLGRGGVDHALLKFGSIDSKQPLLVRIHSECLTGDVLGSLRCDCGSQLERAMNEIERAGSGLVIYLRDQEGRGIGLSEKIKAYQLQDQGLDTVDANLALGHNIDERDFGDAAEILNSLRINSVILLSNNPEKLESLISTGIKASLQFLSGEINTFNEKYVATKRERLGHK</sequence>
<comment type="catalytic activity">
    <reaction evidence="1">
        <text>D-ribulose 5-phosphate = (2S)-2-hydroxy-3-oxobutyl phosphate + formate + H(+)</text>
        <dbReference type="Rhea" id="RHEA:18457"/>
        <dbReference type="ChEBI" id="CHEBI:15378"/>
        <dbReference type="ChEBI" id="CHEBI:15740"/>
        <dbReference type="ChEBI" id="CHEBI:58121"/>
        <dbReference type="ChEBI" id="CHEBI:58830"/>
        <dbReference type="EC" id="4.1.99.12"/>
    </reaction>
</comment>
<reference evidence="15 16" key="1">
    <citation type="submission" date="2015-10" db="EMBL/GenBank/DDBJ databases">
        <title>Metagenome-Assembled Genomes uncover a global brackish microbiome.</title>
        <authorList>
            <person name="Hugerth L.W."/>
            <person name="Larsson J."/>
            <person name="Alneberg J."/>
            <person name="Lindh M.V."/>
            <person name="Legrand C."/>
            <person name="Pinhassi J."/>
            <person name="Andersson A.F."/>
        </authorList>
    </citation>
    <scope>NUCLEOTIDE SEQUENCE [LARGE SCALE GENOMIC DNA]</scope>
    <source>
        <strain evidence="15">BACL2 MAG-120813-bin23</strain>
    </source>
</reference>
<dbReference type="InterPro" id="IPR036144">
    <property type="entry name" value="RibA-like_sf"/>
</dbReference>
<dbReference type="NCBIfam" id="TIGR00506">
    <property type="entry name" value="ribB"/>
    <property type="match status" value="1"/>
</dbReference>
<evidence type="ECO:0000256" key="8">
    <source>
        <dbReference type="ARBA" id="ARBA00022723"/>
    </source>
</evidence>
<dbReference type="Gene3D" id="3.40.50.10990">
    <property type="entry name" value="GTP cyclohydrolase II"/>
    <property type="match status" value="1"/>
</dbReference>
<comment type="caution">
    <text evidence="15">The sequence shown here is derived from an EMBL/GenBank/DDBJ whole genome shotgun (WGS) entry which is preliminary data.</text>
</comment>
<comment type="similarity">
    <text evidence="6">In the N-terminal section; belongs to the DHBP synthase family.</text>
</comment>
<dbReference type="GO" id="GO:0046872">
    <property type="term" value="F:metal ion binding"/>
    <property type="evidence" value="ECO:0007669"/>
    <property type="project" value="UniProtKB-KW"/>
</dbReference>
<organism evidence="15 16">
    <name type="scientific">Actinobacteria bacterium BACL2 MAG-120813-bin23</name>
    <dbReference type="NCBI Taxonomy" id="1655569"/>
    <lineage>
        <taxon>Bacteria</taxon>
        <taxon>Bacillati</taxon>
        <taxon>Actinomycetota</taxon>
        <taxon>Actinomycetes</taxon>
        <taxon>Actinomycetes incertae sedis</taxon>
        <taxon>ac1 cluster</taxon>
    </lineage>
</organism>
<dbReference type="CDD" id="cd00641">
    <property type="entry name" value="GTP_cyclohydro2"/>
    <property type="match status" value="1"/>
</dbReference>
<dbReference type="InterPro" id="IPR000926">
    <property type="entry name" value="RibA"/>
</dbReference>
<accession>A0A0R2Q4I5</accession>
<dbReference type="EMBL" id="LIAT01000036">
    <property type="protein sequence ID" value="KRO45128.1"/>
    <property type="molecule type" value="Genomic_DNA"/>
</dbReference>
<evidence type="ECO:0000256" key="11">
    <source>
        <dbReference type="ARBA" id="ARBA00022833"/>
    </source>
</evidence>
<dbReference type="Gene3D" id="3.90.870.10">
    <property type="entry name" value="DHBP synthase"/>
    <property type="match status" value="1"/>
</dbReference>
<keyword evidence="11" id="KW-0862">Zinc</keyword>
<dbReference type="InterPro" id="IPR032677">
    <property type="entry name" value="GTP_cyclohydro_II"/>
</dbReference>
<evidence type="ECO:0000256" key="6">
    <source>
        <dbReference type="ARBA" id="ARBA00005520"/>
    </source>
</evidence>
<dbReference type="UniPathway" id="UPA00275">
    <property type="reaction ID" value="UER00399"/>
</dbReference>
<comment type="pathway">
    <text evidence="5">Cofactor biosynthesis; riboflavin biosynthesis; 2-hydroxy-3-oxobutyl phosphate from D-ribulose 5-phosphate: step 1/1.</text>
</comment>
<comment type="pathway">
    <text evidence="4">Cofactor biosynthesis; riboflavin biosynthesis; 5-amino-6-(D-ribitylamino)uracil from GTP: step 1/4.</text>
</comment>
<evidence type="ECO:0000256" key="9">
    <source>
        <dbReference type="ARBA" id="ARBA00022741"/>
    </source>
</evidence>
<comment type="cofactor">
    <cofactor evidence="2">
        <name>Zn(2+)</name>
        <dbReference type="ChEBI" id="CHEBI:29105"/>
    </cofactor>
</comment>
<keyword evidence="9" id="KW-0547">Nucleotide-binding</keyword>
<dbReference type="NCBIfam" id="NF001591">
    <property type="entry name" value="PRK00393.1"/>
    <property type="match status" value="1"/>
</dbReference>
<evidence type="ECO:0000313" key="15">
    <source>
        <dbReference type="EMBL" id="KRO45128.1"/>
    </source>
</evidence>
<evidence type="ECO:0000256" key="12">
    <source>
        <dbReference type="ARBA" id="ARBA00023134"/>
    </source>
</evidence>
<dbReference type="GO" id="GO:0005829">
    <property type="term" value="C:cytosol"/>
    <property type="evidence" value="ECO:0007669"/>
    <property type="project" value="TreeGrafter"/>
</dbReference>
<dbReference type="SUPFAM" id="SSF142695">
    <property type="entry name" value="RibA-like"/>
    <property type="match status" value="1"/>
</dbReference>
<name>A0A0R2Q4I5_9ACTN</name>
<comment type="function">
    <text evidence="3">Catalyzes the conversion of D-ribulose 5-phosphate to formate and 3,4-dihydroxy-2-butanone 4-phosphate.</text>
</comment>
<evidence type="ECO:0000256" key="7">
    <source>
        <dbReference type="ARBA" id="ARBA00022619"/>
    </source>
</evidence>
<keyword evidence="10" id="KW-0378">Hydrolase</keyword>
<dbReference type="SUPFAM" id="SSF55821">
    <property type="entry name" value="YrdC/RibB"/>
    <property type="match status" value="1"/>
</dbReference>
<evidence type="ECO:0000256" key="13">
    <source>
        <dbReference type="ARBA" id="ARBA00049295"/>
    </source>
</evidence>
<dbReference type="InterPro" id="IPR017945">
    <property type="entry name" value="DHBP_synth_RibB-like_a/b_dom"/>
</dbReference>
<dbReference type="PANTHER" id="PTHR21327">
    <property type="entry name" value="GTP CYCLOHYDROLASE II-RELATED"/>
    <property type="match status" value="1"/>
</dbReference>
<dbReference type="GO" id="GO:0009231">
    <property type="term" value="P:riboflavin biosynthetic process"/>
    <property type="evidence" value="ECO:0007669"/>
    <property type="project" value="UniProtKB-UniPathway"/>
</dbReference>
<dbReference type="PANTHER" id="PTHR21327:SF18">
    <property type="entry name" value="3,4-DIHYDROXY-2-BUTANONE 4-PHOSPHATE SYNTHASE"/>
    <property type="match status" value="1"/>
</dbReference>
<dbReference type="Pfam" id="PF00926">
    <property type="entry name" value="DHBP_synthase"/>
    <property type="match status" value="1"/>
</dbReference>
<dbReference type="GO" id="GO:0003935">
    <property type="term" value="F:GTP cyclohydrolase II activity"/>
    <property type="evidence" value="ECO:0007669"/>
    <property type="project" value="UniProtKB-EC"/>
</dbReference>
<evidence type="ECO:0000256" key="4">
    <source>
        <dbReference type="ARBA" id="ARBA00004853"/>
    </source>
</evidence>
<dbReference type="AlphaFoldDB" id="A0A0R2Q4I5"/>
<evidence type="ECO:0000256" key="2">
    <source>
        <dbReference type="ARBA" id="ARBA00001947"/>
    </source>
</evidence>
<evidence type="ECO:0000256" key="5">
    <source>
        <dbReference type="ARBA" id="ARBA00004904"/>
    </source>
</evidence>
<evidence type="ECO:0000256" key="10">
    <source>
        <dbReference type="ARBA" id="ARBA00022801"/>
    </source>
</evidence>
<proteinExistence type="inferred from homology"/>
<dbReference type="Pfam" id="PF00925">
    <property type="entry name" value="GTP_cyclohydro2"/>
    <property type="match status" value="1"/>
</dbReference>
<dbReference type="Proteomes" id="UP000054212">
    <property type="component" value="Unassembled WGS sequence"/>
</dbReference>
<keyword evidence="7" id="KW-0686">Riboflavin biosynthesis</keyword>
<evidence type="ECO:0000256" key="1">
    <source>
        <dbReference type="ARBA" id="ARBA00000141"/>
    </source>
</evidence>
<protein>
    <recommendedName>
        <fullName evidence="14">GTP cyclohydrolase II domain-containing protein</fullName>
    </recommendedName>
</protein>
<evidence type="ECO:0000313" key="16">
    <source>
        <dbReference type="Proteomes" id="UP000054212"/>
    </source>
</evidence>
<evidence type="ECO:0000256" key="3">
    <source>
        <dbReference type="ARBA" id="ARBA00002284"/>
    </source>
</evidence>
<evidence type="ECO:0000259" key="14">
    <source>
        <dbReference type="Pfam" id="PF00925"/>
    </source>
</evidence>
<dbReference type="InterPro" id="IPR000422">
    <property type="entry name" value="DHBP_synthase_RibB"/>
</dbReference>
<dbReference type="PIRSF" id="PIRSF001259">
    <property type="entry name" value="RibA"/>
    <property type="match status" value="1"/>
</dbReference>
<dbReference type="GO" id="GO:0008686">
    <property type="term" value="F:3,4-dihydroxy-2-butanone-4-phosphate synthase activity"/>
    <property type="evidence" value="ECO:0007669"/>
    <property type="project" value="UniProtKB-EC"/>
</dbReference>
<keyword evidence="8" id="KW-0479">Metal-binding</keyword>
<feature type="domain" description="GTP cyclohydrolase II" evidence="14">
    <location>
        <begin position="228"/>
        <end position="374"/>
    </location>
</feature>